<gene>
    <name evidence="1" type="ORF">CROST_047130</name>
</gene>
<proteinExistence type="predicted"/>
<evidence type="ECO:0000313" key="2">
    <source>
        <dbReference type="Proteomes" id="UP000190951"/>
    </source>
</evidence>
<keyword evidence="2" id="KW-1185">Reference proteome</keyword>
<accession>A0A1S8MEX4</accession>
<evidence type="ECO:0000313" key="1">
    <source>
        <dbReference type="EMBL" id="URZ13935.1"/>
    </source>
</evidence>
<geneLocation type="plasmid" evidence="1 2">
    <name>p330</name>
</geneLocation>
<name>A0A1S8MEX4_9CLOT</name>
<reference evidence="1 2" key="1">
    <citation type="submission" date="2022-04" db="EMBL/GenBank/DDBJ databases">
        <title>Genome sequence of C. roseum typestrain.</title>
        <authorList>
            <person name="Poehlein A."/>
            <person name="Schoch T."/>
            <person name="Duerre P."/>
            <person name="Daniel R."/>
        </authorList>
    </citation>
    <scope>NUCLEOTIDE SEQUENCE [LARGE SCALE GENOMIC DNA]</scope>
    <source>
        <strain evidence="1 2">DSM 7320</strain>
        <plasmid evidence="1 2">p330</plasmid>
    </source>
</reference>
<protein>
    <submittedName>
        <fullName evidence="1">Uncharacterized protein</fullName>
    </submittedName>
</protein>
<dbReference type="Gene3D" id="2.180.10.10">
    <property type="entry name" value="RHS repeat-associated core"/>
    <property type="match status" value="1"/>
</dbReference>
<dbReference type="RefSeq" id="WP_077832529.1">
    <property type="nucleotide sequence ID" value="NZ_CP096984.1"/>
</dbReference>
<organism evidence="1 2">
    <name type="scientific">Clostridium felsineum</name>
    <dbReference type="NCBI Taxonomy" id="36839"/>
    <lineage>
        <taxon>Bacteria</taxon>
        <taxon>Bacillati</taxon>
        <taxon>Bacillota</taxon>
        <taxon>Clostridia</taxon>
        <taxon>Eubacteriales</taxon>
        <taxon>Clostridiaceae</taxon>
        <taxon>Clostridium</taxon>
    </lineage>
</organism>
<dbReference type="EMBL" id="CP096984">
    <property type="protein sequence ID" value="URZ13935.1"/>
    <property type="molecule type" value="Genomic_DNA"/>
</dbReference>
<sequence length="318" mass="35702">MALTTNKLAYIKASRDSYSDLGQEIQKMHETDDENTKGITDIRNTMASIKDEADKASNDSNKVAAEVNTARGSYDNLNARLSDMSCYNILNDFEKISTKKTYEIDEAGNILKEHVRGQLNYDTIFTYDENKNIVKEELFDSNTKESIGSKTYSYDESGNISKIDSENADIVTVLTDSLALKDISNRLSKIEAIDFIKTAEVLNSNVAATLVKNTAELLARVENLEAYLPNSNSELIEIPDILNRLTKLETKLDTSSVLYTFTVKASVTTYDIPYNITDKTPVYLEGVLLNCGEDYTIKNNQINFILPLIDDFEVTCKY</sequence>
<dbReference type="AlphaFoldDB" id="A0A1S8MEX4"/>
<keyword evidence="1" id="KW-0614">Plasmid</keyword>
<dbReference type="KEGG" id="crw:CROST_047130"/>
<dbReference type="STRING" id="84029.CROST_32000"/>
<dbReference type="Proteomes" id="UP000190951">
    <property type="component" value="Plasmid p330"/>
</dbReference>